<dbReference type="AlphaFoldDB" id="A0A139WA63"/>
<evidence type="ECO:0008006" key="4">
    <source>
        <dbReference type="Google" id="ProtNLM"/>
    </source>
</evidence>
<reference evidence="2 3" key="1">
    <citation type="journal article" date="2008" name="Nature">
        <title>The genome of the model beetle and pest Tribolium castaneum.</title>
        <authorList>
            <consortium name="Tribolium Genome Sequencing Consortium"/>
            <person name="Richards S."/>
            <person name="Gibbs R.A."/>
            <person name="Weinstock G.M."/>
            <person name="Brown S.J."/>
            <person name="Denell R."/>
            <person name="Beeman R.W."/>
            <person name="Gibbs R."/>
            <person name="Beeman R.W."/>
            <person name="Brown S.J."/>
            <person name="Bucher G."/>
            <person name="Friedrich M."/>
            <person name="Grimmelikhuijzen C.J."/>
            <person name="Klingler M."/>
            <person name="Lorenzen M."/>
            <person name="Richards S."/>
            <person name="Roth S."/>
            <person name="Schroder R."/>
            <person name="Tautz D."/>
            <person name="Zdobnov E.M."/>
            <person name="Muzny D."/>
            <person name="Gibbs R.A."/>
            <person name="Weinstock G.M."/>
            <person name="Attaway T."/>
            <person name="Bell S."/>
            <person name="Buhay C.J."/>
            <person name="Chandrabose M.N."/>
            <person name="Chavez D."/>
            <person name="Clerk-Blankenburg K.P."/>
            <person name="Cree A."/>
            <person name="Dao M."/>
            <person name="Davis C."/>
            <person name="Chacko J."/>
            <person name="Dinh H."/>
            <person name="Dugan-Rocha S."/>
            <person name="Fowler G."/>
            <person name="Garner T.T."/>
            <person name="Garnes J."/>
            <person name="Gnirke A."/>
            <person name="Hawes A."/>
            <person name="Hernandez J."/>
            <person name="Hines S."/>
            <person name="Holder M."/>
            <person name="Hume J."/>
            <person name="Jhangiani S.N."/>
            <person name="Joshi V."/>
            <person name="Khan Z.M."/>
            <person name="Jackson L."/>
            <person name="Kovar C."/>
            <person name="Kowis A."/>
            <person name="Lee S."/>
            <person name="Lewis L.R."/>
            <person name="Margolis J."/>
            <person name="Morgan M."/>
            <person name="Nazareth L.V."/>
            <person name="Nguyen N."/>
            <person name="Okwuonu G."/>
            <person name="Parker D."/>
            <person name="Richards S."/>
            <person name="Ruiz S.J."/>
            <person name="Santibanez J."/>
            <person name="Savard J."/>
            <person name="Scherer S.E."/>
            <person name="Schneider B."/>
            <person name="Sodergren E."/>
            <person name="Tautz D."/>
            <person name="Vattahil S."/>
            <person name="Villasana D."/>
            <person name="White C.S."/>
            <person name="Wright R."/>
            <person name="Park Y."/>
            <person name="Beeman R.W."/>
            <person name="Lord J."/>
            <person name="Oppert B."/>
            <person name="Lorenzen M."/>
            <person name="Brown S."/>
            <person name="Wang L."/>
            <person name="Savard J."/>
            <person name="Tautz D."/>
            <person name="Richards S."/>
            <person name="Weinstock G."/>
            <person name="Gibbs R.A."/>
            <person name="Liu Y."/>
            <person name="Worley K."/>
            <person name="Weinstock G."/>
            <person name="Elsik C.G."/>
            <person name="Reese J.T."/>
            <person name="Elhaik E."/>
            <person name="Landan G."/>
            <person name="Graur D."/>
            <person name="Arensburger P."/>
            <person name="Atkinson P."/>
            <person name="Beeman R.W."/>
            <person name="Beidler J."/>
            <person name="Brown S.J."/>
            <person name="Demuth J.P."/>
            <person name="Drury D.W."/>
            <person name="Du Y.Z."/>
            <person name="Fujiwara H."/>
            <person name="Lorenzen M."/>
            <person name="Maselli V."/>
            <person name="Osanai M."/>
            <person name="Park Y."/>
            <person name="Robertson H.M."/>
            <person name="Tu Z."/>
            <person name="Wang J.J."/>
            <person name="Wang S."/>
            <person name="Richards S."/>
            <person name="Song H."/>
            <person name="Zhang L."/>
            <person name="Sodergren E."/>
            <person name="Werner D."/>
            <person name="Stanke M."/>
            <person name="Morgenstern B."/>
            <person name="Solovyev V."/>
            <person name="Kosarev P."/>
            <person name="Brown G."/>
            <person name="Chen H.C."/>
            <person name="Ermolaeva O."/>
            <person name="Hlavina W."/>
            <person name="Kapustin Y."/>
            <person name="Kiryutin B."/>
            <person name="Kitts P."/>
            <person name="Maglott D."/>
            <person name="Pruitt K."/>
            <person name="Sapojnikov V."/>
            <person name="Souvorov A."/>
            <person name="Mackey A.J."/>
            <person name="Waterhouse R.M."/>
            <person name="Wyder S."/>
            <person name="Zdobnov E.M."/>
            <person name="Zdobnov E.M."/>
            <person name="Wyder S."/>
            <person name="Kriventseva E.V."/>
            <person name="Kadowaki T."/>
            <person name="Bork P."/>
            <person name="Aranda M."/>
            <person name="Bao R."/>
            <person name="Beermann A."/>
            <person name="Berns N."/>
            <person name="Bolognesi R."/>
            <person name="Bonneton F."/>
            <person name="Bopp D."/>
            <person name="Brown S.J."/>
            <person name="Bucher G."/>
            <person name="Butts T."/>
            <person name="Chaumot A."/>
            <person name="Denell R.E."/>
            <person name="Ferrier D.E."/>
            <person name="Friedrich M."/>
            <person name="Gordon C.M."/>
            <person name="Jindra M."/>
            <person name="Klingler M."/>
            <person name="Lan Q."/>
            <person name="Lattorff H.M."/>
            <person name="Laudet V."/>
            <person name="von Levetsow C."/>
            <person name="Liu Z."/>
            <person name="Lutz R."/>
            <person name="Lynch J.A."/>
            <person name="da Fonseca R.N."/>
            <person name="Posnien N."/>
            <person name="Reuter R."/>
            <person name="Roth S."/>
            <person name="Savard J."/>
            <person name="Schinko J.B."/>
            <person name="Schmitt C."/>
            <person name="Schoppmeier M."/>
            <person name="Schroder R."/>
            <person name="Shippy T.D."/>
            <person name="Simonnet F."/>
            <person name="Marques-Souza H."/>
            <person name="Tautz D."/>
            <person name="Tomoyasu Y."/>
            <person name="Trauner J."/>
            <person name="Van der Zee M."/>
            <person name="Vervoort M."/>
            <person name="Wittkopp N."/>
            <person name="Wimmer E.A."/>
            <person name="Yang X."/>
            <person name="Jones A.K."/>
            <person name="Sattelle D.B."/>
            <person name="Ebert P.R."/>
            <person name="Nelson D."/>
            <person name="Scott J.G."/>
            <person name="Beeman R.W."/>
            <person name="Muthukrishnan S."/>
            <person name="Kramer K.J."/>
            <person name="Arakane Y."/>
            <person name="Beeman R.W."/>
            <person name="Zhu Q."/>
            <person name="Hogenkamp D."/>
            <person name="Dixit R."/>
            <person name="Oppert B."/>
            <person name="Jiang H."/>
            <person name="Zou Z."/>
            <person name="Marshall J."/>
            <person name="Elpidina E."/>
            <person name="Vinokurov K."/>
            <person name="Oppert C."/>
            <person name="Zou Z."/>
            <person name="Evans J."/>
            <person name="Lu Z."/>
            <person name="Zhao P."/>
            <person name="Sumathipala N."/>
            <person name="Altincicek B."/>
            <person name="Vilcinskas A."/>
            <person name="Williams M."/>
            <person name="Hultmark D."/>
            <person name="Hetru C."/>
            <person name="Jiang H."/>
            <person name="Grimmelikhuijzen C.J."/>
            <person name="Hauser F."/>
            <person name="Cazzamali G."/>
            <person name="Williamson M."/>
            <person name="Park Y."/>
            <person name="Li B."/>
            <person name="Tanaka Y."/>
            <person name="Predel R."/>
            <person name="Neupert S."/>
            <person name="Schachtner J."/>
            <person name="Verleyen P."/>
            <person name="Raible F."/>
            <person name="Bork P."/>
            <person name="Friedrich M."/>
            <person name="Walden K.K."/>
            <person name="Robertson H.M."/>
            <person name="Angeli S."/>
            <person name="Foret S."/>
            <person name="Bucher G."/>
            <person name="Schuetz S."/>
            <person name="Maleszka R."/>
            <person name="Wimmer E.A."/>
            <person name="Beeman R.W."/>
            <person name="Lorenzen M."/>
            <person name="Tomoyasu Y."/>
            <person name="Miller S.C."/>
            <person name="Grossmann D."/>
            <person name="Bucher G."/>
        </authorList>
    </citation>
    <scope>NUCLEOTIDE SEQUENCE [LARGE SCALE GENOMIC DNA]</scope>
    <source>
        <strain evidence="2 3">Georgia GA2</strain>
    </source>
</reference>
<dbReference type="OMA" id="WATATRC"/>
<dbReference type="EMBL" id="KQ971573">
    <property type="protein sequence ID" value="KYB24801.1"/>
    <property type="molecule type" value="Genomic_DNA"/>
</dbReference>
<gene>
    <name evidence="2" type="primary">AUGUSTUS-3.0.2_31736</name>
    <name evidence="2" type="ORF">TcasGA2_TC031736</name>
</gene>
<keyword evidence="3" id="KW-1185">Reference proteome</keyword>
<feature type="region of interest" description="Disordered" evidence="1">
    <location>
        <begin position="37"/>
        <end position="75"/>
    </location>
</feature>
<proteinExistence type="predicted"/>
<evidence type="ECO:0000256" key="1">
    <source>
        <dbReference type="SAM" id="MobiDB-lite"/>
    </source>
</evidence>
<dbReference type="PANTHER" id="PTHR33273:SF2">
    <property type="entry name" value="ENDONUCLEASE_EXONUCLEASE_PHOSPHATASE DOMAIN-CONTAINING PROTEIN"/>
    <property type="match status" value="1"/>
</dbReference>
<name>A0A139WA63_TRICA</name>
<dbReference type="InParanoid" id="A0A139WA63"/>
<dbReference type="Proteomes" id="UP000007266">
    <property type="component" value="Unassembled WGS sequence"/>
</dbReference>
<evidence type="ECO:0000313" key="3">
    <source>
        <dbReference type="Proteomes" id="UP000007266"/>
    </source>
</evidence>
<reference evidence="2 3" key="2">
    <citation type="journal article" date="2010" name="Nucleic Acids Res.">
        <title>BeetleBase in 2010: revisions to provide comprehensive genomic information for Tribolium castaneum.</title>
        <authorList>
            <person name="Kim H.S."/>
            <person name="Murphy T."/>
            <person name="Xia J."/>
            <person name="Caragea D."/>
            <person name="Park Y."/>
            <person name="Beeman R.W."/>
            <person name="Lorenzen M.D."/>
            <person name="Butcher S."/>
            <person name="Manak J.R."/>
            <person name="Brown S.J."/>
        </authorList>
    </citation>
    <scope>NUCLEOTIDE SEQUENCE [LARGE SCALE GENOMIC DNA]</scope>
    <source>
        <strain evidence="2 3">Georgia GA2</strain>
    </source>
</reference>
<feature type="region of interest" description="Disordered" evidence="1">
    <location>
        <begin position="304"/>
        <end position="386"/>
    </location>
</feature>
<sequence length="386" mass="42060">MAVSSSPLTLEAIMGAMKTLLAPINERLQRLEEAVFSDKASEAGSTSTVTGFSAHSLKSEDSQTFGLPKDPPSDAEMEMEVFSPAKAGKKRPAPSRSPQTIETRNKIATWASVAAAPKCSTSAAPKCSSPAAHQISIPAAPRVSPPTAPQGSTPTAPISKAPRIPPIFLRDAGKWHRVSSVANERKYGFTKARSVSDQIRIQPTTVADFRSFTKFMDEEKIPYHTFTLPEEKNTRVVLRGIPVQAPLSQTKDVWQIKTVCSLMVKVEKPKKSGKAAQCHRCHRFFHAQRNCTAEHRCGEAHDTKVCTKESKEPPKCANCSAPHTANSPSFRKPPPPGQPPPSMSPPPRQQPPKRPPLPSQQPPLRQTPPPPKAKEAPKRPVNSVKW</sequence>
<accession>A0A139WA63</accession>
<dbReference type="PANTHER" id="PTHR33273">
    <property type="entry name" value="DOMAIN-CONTAINING PROTEIN, PUTATIVE-RELATED"/>
    <property type="match status" value="1"/>
</dbReference>
<organism evidence="2 3">
    <name type="scientific">Tribolium castaneum</name>
    <name type="common">Red flour beetle</name>
    <dbReference type="NCBI Taxonomy" id="7070"/>
    <lineage>
        <taxon>Eukaryota</taxon>
        <taxon>Metazoa</taxon>
        <taxon>Ecdysozoa</taxon>
        <taxon>Arthropoda</taxon>
        <taxon>Hexapoda</taxon>
        <taxon>Insecta</taxon>
        <taxon>Pterygota</taxon>
        <taxon>Neoptera</taxon>
        <taxon>Endopterygota</taxon>
        <taxon>Coleoptera</taxon>
        <taxon>Polyphaga</taxon>
        <taxon>Cucujiformia</taxon>
        <taxon>Tenebrionidae</taxon>
        <taxon>Tenebrionidae incertae sedis</taxon>
        <taxon>Tribolium</taxon>
    </lineage>
</organism>
<feature type="compositionally biased region" description="Pro residues" evidence="1">
    <location>
        <begin position="331"/>
        <end position="371"/>
    </location>
</feature>
<feature type="region of interest" description="Disordered" evidence="1">
    <location>
        <begin position="139"/>
        <end position="163"/>
    </location>
</feature>
<evidence type="ECO:0000313" key="2">
    <source>
        <dbReference type="EMBL" id="KYB24801.1"/>
    </source>
</evidence>
<feature type="compositionally biased region" description="Polar residues" evidence="1">
    <location>
        <begin position="43"/>
        <end position="53"/>
    </location>
</feature>
<protein>
    <recommendedName>
        <fullName evidence="4">Nucleic-acid-binding protein from transposon X-element-like Protein</fullName>
    </recommendedName>
</protein>
<feature type="compositionally biased region" description="Basic and acidic residues" evidence="1">
    <location>
        <begin position="304"/>
        <end position="314"/>
    </location>
</feature>